<keyword evidence="2" id="KW-1185">Reference proteome</keyword>
<protein>
    <recommendedName>
        <fullName evidence="3">NADP-dependent oxidoreductase domain-containing protein</fullName>
    </recommendedName>
</protein>
<dbReference type="Proteomes" id="UP000271889">
    <property type="component" value="Unassembled WGS sequence"/>
</dbReference>
<feature type="non-terminal residue" evidence="1">
    <location>
        <position position="118"/>
    </location>
</feature>
<reference evidence="1 2" key="1">
    <citation type="submission" date="2018-11" db="EMBL/GenBank/DDBJ databases">
        <authorList>
            <consortium name="Pathogen Informatics"/>
        </authorList>
    </citation>
    <scope>NUCLEOTIDE SEQUENCE [LARGE SCALE GENOMIC DNA]</scope>
</reference>
<proteinExistence type="predicted"/>
<dbReference type="InterPro" id="IPR036812">
    <property type="entry name" value="NAD(P)_OxRdtase_dom_sf"/>
</dbReference>
<gene>
    <name evidence="1" type="ORF">CGOC_LOCUS12389</name>
</gene>
<dbReference type="EMBL" id="UYRV01122763">
    <property type="protein sequence ID" value="VDN33430.1"/>
    <property type="molecule type" value="Genomic_DNA"/>
</dbReference>
<evidence type="ECO:0008006" key="3">
    <source>
        <dbReference type="Google" id="ProtNLM"/>
    </source>
</evidence>
<evidence type="ECO:0000313" key="2">
    <source>
        <dbReference type="Proteomes" id="UP000271889"/>
    </source>
</evidence>
<dbReference type="AlphaFoldDB" id="A0A3P7N1T1"/>
<dbReference type="OrthoDB" id="416253at2759"/>
<organism evidence="1 2">
    <name type="scientific">Cylicostephanus goldi</name>
    <name type="common">Nematode worm</name>
    <dbReference type="NCBI Taxonomy" id="71465"/>
    <lineage>
        <taxon>Eukaryota</taxon>
        <taxon>Metazoa</taxon>
        <taxon>Ecdysozoa</taxon>
        <taxon>Nematoda</taxon>
        <taxon>Chromadorea</taxon>
        <taxon>Rhabditida</taxon>
        <taxon>Rhabditina</taxon>
        <taxon>Rhabditomorpha</taxon>
        <taxon>Strongyloidea</taxon>
        <taxon>Strongylidae</taxon>
        <taxon>Cylicostephanus</taxon>
    </lineage>
</organism>
<dbReference type="Gene3D" id="3.20.20.100">
    <property type="entry name" value="NADP-dependent oxidoreductase domain"/>
    <property type="match status" value="1"/>
</dbReference>
<name>A0A3P7N1T1_CYLGO</name>
<dbReference type="SUPFAM" id="SSF51430">
    <property type="entry name" value="NAD(P)-linked oxidoreductase"/>
    <property type="match status" value="1"/>
</dbReference>
<accession>A0A3P7N1T1</accession>
<sequence>MPWPDGAPLLDPVVKEIAENHNKTSAQVLLRYVLQNGRIAIPKKFCITDRVDHVHRKVICIRLFAIPLQYAAYRLSWPSSEPNCRLRFTWITRPQIHYFGTGLYPVEEKKNGETIKMV</sequence>
<evidence type="ECO:0000313" key="1">
    <source>
        <dbReference type="EMBL" id="VDN33430.1"/>
    </source>
</evidence>